<gene>
    <name evidence="1" type="ORF">S12H4_52788</name>
</gene>
<dbReference type="PANTHER" id="PTHR43881:SF1">
    <property type="entry name" value="GAMMA-GLUTAMYLTRANSPEPTIDASE (AFU_ORTHOLOGUE AFUA_4G13580)"/>
    <property type="match status" value="1"/>
</dbReference>
<evidence type="ECO:0008006" key="2">
    <source>
        <dbReference type="Google" id="ProtNLM"/>
    </source>
</evidence>
<organism evidence="1">
    <name type="scientific">marine sediment metagenome</name>
    <dbReference type="NCBI Taxonomy" id="412755"/>
    <lineage>
        <taxon>unclassified sequences</taxon>
        <taxon>metagenomes</taxon>
        <taxon>ecological metagenomes</taxon>
    </lineage>
</organism>
<dbReference type="InterPro" id="IPR052896">
    <property type="entry name" value="GGT-like_enzyme"/>
</dbReference>
<dbReference type="Pfam" id="PF01019">
    <property type="entry name" value="G_glu_transpept"/>
    <property type="match status" value="1"/>
</dbReference>
<name>X1VBC4_9ZZZZ</name>
<sequence length="180" mass="19191">MRKRILMFFLVGVLILSFNVLAHAVAYEKTPGGAMRPTIQVLNGAVSAPDHWSAQAGLKMLKMGGNAIDAGVAATFASKVTQHCHESFGGESPIMIHYAPTKKTTFISGSGPAPHLATLDYFLDKYFCIPIEDCVDIAPVPGTFAGLSIALEKYGTLTLEDVLTPAIELAENGFPISPIQ</sequence>
<dbReference type="SUPFAM" id="SSF56235">
    <property type="entry name" value="N-terminal nucleophile aminohydrolases (Ntn hydrolases)"/>
    <property type="match status" value="1"/>
</dbReference>
<dbReference type="AlphaFoldDB" id="X1VBC4"/>
<dbReference type="PANTHER" id="PTHR43881">
    <property type="entry name" value="GAMMA-GLUTAMYLTRANSPEPTIDASE (AFU_ORTHOLOGUE AFUA_4G13580)"/>
    <property type="match status" value="1"/>
</dbReference>
<feature type="non-terminal residue" evidence="1">
    <location>
        <position position="180"/>
    </location>
</feature>
<accession>X1VBC4</accession>
<dbReference type="InterPro" id="IPR029055">
    <property type="entry name" value="Ntn_hydrolases_N"/>
</dbReference>
<evidence type="ECO:0000313" key="1">
    <source>
        <dbReference type="EMBL" id="GAJ10736.1"/>
    </source>
</evidence>
<dbReference type="EMBL" id="BARW01033530">
    <property type="protein sequence ID" value="GAJ10736.1"/>
    <property type="molecule type" value="Genomic_DNA"/>
</dbReference>
<comment type="caution">
    <text evidence="1">The sequence shown here is derived from an EMBL/GenBank/DDBJ whole genome shotgun (WGS) entry which is preliminary data.</text>
</comment>
<reference evidence="1" key="1">
    <citation type="journal article" date="2014" name="Front. Microbiol.">
        <title>High frequency of phylogenetically diverse reductive dehalogenase-homologous genes in deep subseafloor sedimentary metagenomes.</title>
        <authorList>
            <person name="Kawai M."/>
            <person name="Futagami T."/>
            <person name="Toyoda A."/>
            <person name="Takaki Y."/>
            <person name="Nishi S."/>
            <person name="Hori S."/>
            <person name="Arai W."/>
            <person name="Tsubouchi T."/>
            <person name="Morono Y."/>
            <person name="Uchiyama I."/>
            <person name="Ito T."/>
            <person name="Fujiyama A."/>
            <person name="Inagaki F."/>
            <person name="Takami H."/>
        </authorList>
    </citation>
    <scope>NUCLEOTIDE SEQUENCE</scope>
    <source>
        <strain evidence="1">Expedition CK06-06</strain>
    </source>
</reference>
<protein>
    <recommendedName>
        <fullName evidence="2">Gamma-glutamyltransferase</fullName>
    </recommendedName>
</protein>
<proteinExistence type="predicted"/>
<dbReference type="PRINTS" id="PR01210">
    <property type="entry name" value="GGTRANSPTASE"/>
</dbReference>